<sequence length="189" mass="20825">MNFLTCIGDSSAENPKVFIDVTHQPKMTMKRRKCIALVGSGMIGISGCSGPIGGPSAGVEIGKIRYLGSVGVRKVRVTMNAEYPSPLRQGSPISFPFETTVYAHNDAAQQYSLEAVEVRMILSEEEQDRRTFEDVDWGETLSTEFSFVYPQSREANIQYMVIPQFTNGTEAAAATRYDEVMAESEGLFS</sequence>
<protein>
    <submittedName>
        <fullName evidence="1">Uncharacterized protein</fullName>
    </submittedName>
</protein>
<dbReference type="GeneID" id="42179786"/>
<dbReference type="RefSeq" id="WP_126967133.1">
    <property type="nucleotide sequence ID" value="NZ_CP039375.1"/>
</dbReference>
<dbReference type="EMBL" id="CP039375">
    <property type="protein sequence ID" value="QCD66439.1"/>
    <property type="molecule type" value="Genomic_DNA"/>
</dbReference>
<organism evidence="1 2">
    <name type="scientific">Halomicrobium mukohataei</name>
    <dbReference type="NCBI Taxonomy" id="57705"/>
    <lineage>
        <taxon>Archaea</taxon>
        <taxon>Methanobacteriati</taxon>
        <taxon>Methanobacteriota</taxon>
        <taxon>Stenosarchaea group</taxon>
        <taxon>Halobacteria</taxon>
        <taxon>Halobacteriales</taxon>
        <taxon>Haloarculaceae</taxon>
        <taxon>Halomicrobium</taxon>
    </lineage>
</organism>
<proteinExistence type="predicted"/>
<evidence type="ECO:0000313" key="2">
    <source>
        <dbReference type="Proteomes" id="UP000297053"/>
    </source>
</evidence>
<accession>A0A4D6KI49</accession>
<evidence type="ECO:0000313" key="1">
    <source>
        <dbReference type="EMBL" id="QCD66439.1"/>
    </source>
</evidence>
<name>A0A4D6KI49_9EURY</name>
<dbReference type="KEGG" id="halz:E5139_12565"/>
<reference evidence="1 2" key="1">
    <citation type="submission" date="2019-04" db="EMBL/GenBank/DDBJ databases">
        <title>Complete genome sequence of Arthrobacter sp. ZXY-2 associated with effective atrazine degradation and salt adaptation.</title>
        <authorList>
            <person name="Zhao X."/>
        </authorList>
    </citation>
    <scope>NUCLEOTIDE SEQUENCE [LARGE SCALE GENOMIC DNA]</scope>
    <source>
        <strain evidence="2">ZP60</strain>
    </source>
</reference>
<dbReference type="Proteomes" id="UP000297053">
    <property type="component" value="Chromosome"/>
</dbReference>
<dbReference type="AlphaFoldDB" id="A0A4D6KI49"/>
<reference evidence="1 2" key="2">
    <citation type="submission" date="2019-04" db="EMBL/GenBank/DDBJ databases">
        <authorList>
            <person name="Yang S."/>
            <person name="Wei W."/>
        </authorList>
    </citation>
    <scope>NUCLEOTIDE SEQUENCE [LARGE SCALE GENOMIC DNA]</scope>
    <source>
        <strain evidence="2">ZP60</strain>
    </source>
</reference>
<gene>
    <name evidence="1" type="ORF">E5139_12565</name>
</gene>